<dbReference type="HOGENOM" id="CLU_021807_0_0_1"/>
<dbReference type="GeneID" id="7051053"/>
<dbReference type="PANTHER" id="PTHR31560:SF0">
    <property type="entry name" value="UPF0652 PROTEIN C22H10.08"/>
    <property type="match status" value="1"/>
</dbReference>
<dbReference type="Proteomes" id="UP000001744">
    <property type="component" value="Unassembled WGS sequence"/>
</dbReference>
<dbReference type="InterPro" id="IPR018553">
    <property type="entry name" value="E2_Ub-conjug_enz"/>
</dbReference>
<name>B6K0V7_SCHJY</name>
<dbReference type="Pfam" id="PF09418">
    <property type="entry name" value="DUF2009"/>
    <property type="match status" value="1"/>
</dbReference>
<keyword evidence="3" id="KW-1185">Reference proteome</keyword>
<sequence>MSVNDNEQAIEQLRDLYLSSIVAEPFSSLEELNGNYLSNSKITIAQKAKVVPLRLQYDERKLLRLLEASLNVSDYTDVVDILTFSTPAKRTATQLKGISSILSGIMIAYDYQVGQELLKHRNYEQYADFFQSIFEIGRRYKVLNPDKMKVTYGKMMYVVQDSMLPEVKDVLSFSLFKPILTVHEFLRLHEALGLLDDPLVKLATAEIIPDNKSRKVLQKEIREKEQAVEKLARKYTNTTTSKDQIRWCLYSLADSNAYLRANRDPIHKLLSIIEQYFSPTEIEDDFNLSISATNGSRLVHDHYKQYHYVVQSLQLWSLIMGEIFSLWALSDLELCNPETTYTLIDNGQGIHRMQPCPKIREAMERILRRAQTASDSWIGSTTIHLGDTAVPNALIFIDKYMQVPRILSPLVLVLKELDELKDPGVLQYIENAFITKRDLEKTILADFMRYAFDGSGADNWFDAGSCIDGRLTSAWNWANTIHTREYYRILLMSGFLSFNGE</sequence>
<dbReference type="AlphaFoldDB" id="B6K0V7"/>
<dbReference type="OrthoDB" id="406045at2759"/>
<evidence type="ECO:0000313" key="3">
    <source>
        <dbReference type="Proteomes" id="UP000001744"/>
    </source>
</evidence>
<protein>
    <submittedName>
        <fullName evidence="2">DUF2009 protein</fullName>
    </submittedName>
</protein>
<reference evidence="2 3" key="1">
    <citation type="journal article" date="2011" name="Science">
        <title>Comparative functional genomics of the fission yeasts.</title>
        <authorList>
            <person name="Rhind N."/>
            <person name="Chen Z."/>
            <person name="Yassour M."/>
            <person name="Thompson D.A."/>
            <person name="Haas B.J."/>
            <person name="Habib N."/>
            <person name="Wapinski I."/>
            <person name="Roy S."/>
            <person name="Lin M.F."/>
            <person name="Heiman D.I."/>
            <person name="Young S.K."/>
            <person name="Furuya K."/>
            <person name="Guo Y."/>
            <person name="Pidoux A."/>
            <person name="Chen H.M."/>
            <person name="Robbertse B."/>
            <person name="Goldberg J.M."/>
            <person name="Aoki K."/>
            <person name="Bayne E.H."/>
            <person name="Berlin A.M."/>
            <person name="Desjardins C.A."/>
            <person name="Dobbs E."/>
            <person name="Dukaj L."/>
            <person name="Fan L."/>
            <person name="FitzGerald M.G."/>
            <person name="French C."/>
            <person name="Gujja S."/>
            <person name="Hansen K."/>
            <person name="Keifenheim D."/>
            <person name="Levin J.Z."/>
            <person name="Mosher R.A."/>
            <person name="Mueller C.A."/>
            <person name="Pfiffner J."/>
            <person name="Priest M."/>
            <person name="Russ C."/>
            <person name="Smialowska A."/>
            <person name="Swoboda P."/>
            <person name="Sykes S.M."/>
            <person name="Vaughn M."/>
            <person name="Vengrova S."/>
            <person name="Yoder R."/>
            <person name="Zeng Q."/>
            <person name="Allshire R."/>
            <person name="Baulcombe D."/>
            <person name="Birren B.W."/>
            <person name="Brown W."/>
            <person name="Ekwall K."/>
            <person name="Kellis M."/>
            <person name="Leatherwood J."/>
            <person name="Levin H."/>
            <person name="Margalit H."/>
            <person name="Martienssen R."/>
            <person name="Nieduszynski C.A."/>
            <person name="Spatafora J.W."/>
            <person name="Friedman N."/>
            <person name="Dalgaard J.Z."/>
            <person name="Baumann P."/>
            <person name="Niki H."/>
            <person name="Regev A."/>
            <person name="Nusbaum C."/>
        </authorList>
    </citation>
    <scope>NUCLEOTIDE SEQUENCE [LARGE SCALE GENOMIC DNA]</scope>
    <source>
        <strain evidence="3">yFS275 / FY16936</strain>
    </source>
</reference>
<evidence type="ECO:0000259" key="1">
    <source>
        <dbReference type="Pfam" id="PF09418"/>
    </source>
</evidence>
<proteinExistence type="predicted"/>
<dbReference type="OMA" id="DAFAHMF"/>
<dbReference type="RefSeq" id="XP_002173871.1">
    <property type="nucleotide sequence ID" value="XM_002173835.2"/>
</dbReference>
<dbReference type="eggNOG" id="ENOG502QRJJ">
    <property type="taxonomic scope" value="Eukaryota"/>
</dbReference>
<gene>
    <name evidence="2" type="ORF">SJAG_02673</name>
</gene>
<dbReference type="InterPro" id="IPR057668">
    <property type="entry name" value="E2_Ub-conjug_enz_C"/>
</dbReference>
<dbReference type="EMBL" id="KE651166">
    <property type="protein sequence ID" value="EEB07578.1"/>
    <property type="molecule type" value="Genomic_DNA"/>
</dbReference>
<evidence type="ECO:0000313" key="2">
    <source>
        <dbReference type="EMBL" id="EEB07578.1"/>
    </source>
</evidence>
<feature type="domain" description="Non-canonical E2 ubiquitin-conjugating enzyme C-terminal" evidence="1">
    <location>
        <begin position="47"/>
        <end position="500"/>
    </location>
</feature>
<organism evidence="2 3">
    <name type="scientific">Schizosaccharomyces japonicus (strain yFS275 / FY16936)</name>
    <name type="common">Fission yeast</name>
    <dbReference type="NCBI Taxonomy" id="402676"/>
    <lineage>
        <taxon>Eukaryota</taxon>
        <taxon>Fungi</taxon>
        <taxon>Dikarya</taxon>
        <taxon>Ascomycota</taxon>
        <taxon>Taphrinomycotina</taxon>
        <taxon>Schizosaccharomycetes</taxon>
        <taxon>Schizosaccharomycetales</taxon>
        <taxon>Schizosaccharomycetaceae</taxon>
        <taxon>Schizosaccharomyces</taxon>
    </lineage>
</organism>
<dbReference type="JaponicusDB" id="SJAG_02673"/>
<dbReference type="PANTHER" id="PTHR31560">
    <property type="entry name" value="UPF0652 PROTEIN C16A11.03C-RELATED"/>
    <property type="match status" value="1"/>
</dbReference>
<dbReference type="VEuPathDB" id="FungiDB:SJAG_02673"/>
<accession>B6K0V7</accession>